<evidence type="ECO:0000313" key="1">
    <source>
        <dbReference type="EMBL" id="AOZ48844.1"/>
    </source>
</evidence>
<dbReference type="InterPro" id="IPR036394">
    <property type="entry name" value="Ribosomal_uL22_sf"/>
</dbReference>
<dbReference type="RefSeq" id="WP_070978389.1">
    <property type="nucleotide sequence ID" value="NZ_CP017707.1"/>
</dbReference>
<dbReference type="Proteomes" id="UP000178776">
    <property type="component" value="Chromosome"/>
</dbReference>
<evidence type="ECO:0000313" key="2">
    <source>
        <dbReference type="Proteomes" id="UP000178776"/>
    </source>
</evidence>
<dbReference type="KEGG" id="cvc:BKX93_01750"/>
<dbReference type="GO" id="GO:0003735">
    <property type="term" value="F:structural constituent of ribosome"/>
    <property type="evidence" value="ECO:0007669"/>
    <property type="project" value="InterPro"/>
</dbReference>
<protein>
    <submittedName>
        <fullName evidence="1">Uncharacterized protein</fullName>
    </submittedName>
</protein>
<gene>
    <name evidence="1" type="ORF">BKX93_01750</name>
</gene>
<reference evidence="1 2" key="1">
    <citation type="submission" date="2016-10" db="EMBL/GenBank/DDBJ databases">
        <title>Chromobacterium muskegensis sp. nov., an insecticidal bacterium isolated from Sphagnum bogs.</title>
        <authorList>
            <person name="Sparks M.E."/>
            <person name="Blackburn M.B."/>
            <person name="Gundersen-Rindal D.E."/>
            <person name="Mitchell A."/>
            <person name="Farrar R."/>
            <person name="Kuhar D."/>
        </authorList>
    </citation>
    <scope>NUCLEOTIDE SEQUENCE [LARGE SCALE GENOMIC DNA]</scope>
    <source>
        <strain evidence="1 2">21-1</strain>
    </source>
</reference>
<dbReference type="GO" id="GO:0005840">
    <property type="term" value="C:ribosome"/>
    <property type="evidence" value="ECO:0007669"/>
    <property type="project" value="InterPro"/>
</dbReference>
<dbReference type="GO" id="GO:0006412">
    <property type="term" value="P:translation"/>
    <property type="evidence" value="ECO:0007669"/>
    <property type="project" value="InterPro"/>
</dbReference>
<dbReference type="AlphaFoldDB" id="A0A1D9LCD3"/>
<dbReference type="GeneID" id="68839944"/>
<organism evidence="1 2">
    <name type="scientific">Chromobacterium vaccinii</name>
    <dbReference type="NCBI Taxonomy" id="1108595"/>
    <lineage>
        <taxon>Bacteria</taxon>
        <taxon>Pseudomonadati</taxon>
        <taxon>Pseudomonadota</taxon>
        <taxon>Betaproteobacteria</taxon>
        <taxon>Neisseriales</taxon>
        <taxon>Chromobacteriaceae</taxon>
        <taxon>Chromobacterium</taxon>
    </lineage>
</organism>
<proteinExistence type="predicted"/>
<dbReference type="SUPFAM" id="SSF54843">
    <property type="entry name" value="Ribosomal protein L22"/>
    <property type="match status" value="1"/>
</dbReference>
<dbReference type="STRING" id="1108595.BKX93_01750"/>
<dbReference type="EMBL" id="CP017707">
    <property type="protein sequence ID" value="AOZ48844.1"/>
    <property type="molecule type" value="Genomic_DNA"/>
</dbReference>
<name>A0A1D9LCD3_9NEIS</name>
<sequence>MGIFLAITSFLLILLLARPRVRQVGYTPPDAVIPLHRGEDTPERVAQSHMIAITEHIQHAQANVGAIRGYHAEEAQRILDSLHNEAQHLPFTVTGLIEAQAAISRLLR</sequence>
<accession>A0A1D9LCD3</accession>